<dbReference type="GO" id="GO:0050661">
    <property type="term" value="F:NADP binding"/>
    <property type="evidence" value="ECO:0007669"/>
    <property type="project" value="InterPro"/>
</dbReference>
<dbReference type="PANTHER" id="PTHR43872:SF1">
    <property type="entry name" value="MONOOXYGENASE, PUTATIVE (AFU_ORTHOLOGUE AFUA_8G02570)-RELATED"/>
    <property type="match status" value="1"/>
</dbReference>
<dbReference type="PRINTS" id="PR00411">
    <property type="entry name" value="PNDRDTASEI"/>
</dbReference>
<keyword evidence="3" id="KW-0274">FAD</keyword>
<dbReference type="InterPro" id="IPR020946">
    <property type="entry name" value="Flavin_mOase-like"/>
</dbReference>
<evidence type="ECO:0000256" key="5">
    <source>
        <dbReference type="ARBA" id="ARBA00023033"/>
    </source>
</evidence>
<protein>
    <submittedName>
        <fullName evidence="7">Uncharacterized protein</fullName>
    </submittedName>
</protein>
<keyword evidence="6" id="KW-0812">Transmembrane</keyword>
<keyword evidence="5" id="KW-0503">Monooxygenase</keyword>
<dbReference type="InterPro" id="IPR036188">
    <property type="entry name" value="FAD/NAD-bd_sf"/>
</dbReference>
<comment type="cofactor">
    <cofactor evidence="1">
        <name>FAD</name>
        <dbReference type="ChEBI" id="CHEBI:57692"/>
    </cofactor>
</comment>
<sequence>MATLAEPDSTLDIIVTGAGLSGINAAYRLQQELPGHTFAVLEARDCIGGTWAFWKYPGIRSDSAMALFGFPWYPWPHSTNIAEAHVIKKYMEDAAAANGIDKKIHFNHRITSASWSSEERRWTVLVDAQREDGTVENKIFKCWWLINANGYYDYEKPMPAVIPGIEKFSGEVVHPQFWTDKVDFAAKKVVVIGSGATAVTLLPALAKTAESVTMLQRSPSYILSLGSQDNVMSFFSRFLPVRWAALITWWQRMIIETIVVRVMLTFPNFSKKVVRSMMRPELPKDLDADKHFNPSYGPFEQRLCFCPDGDFFKALHQPNTHVVTDIIETVTETGILLKSGQKLDADMIITATGLYLVLLSGISIIVDGLRINDTLGQRYIWHGTMLEGVPNSGVITGYTAGTWTPGADARTRQLIKVIKHMGKTGATSATPFVEKAERDHFSSMSALYNSSTYITSARERMPITAETGPWRYGRNWVSDAWYLVFGSVTDGMRYTFSAKTKDV</sequence>
<keyword evidence="8" id="KW-1185">Reference proteome</keyword>
<comment type="caution">
    <text evidence="7">The sequence shown here is derived from an EMBL/GenBank/DDBJ whole genome shotgun (WGS) entry which is preliminary data.</text>
</comment>
<dbReference type="InterPro" id="IPR051820">
    <property type="entry name" value="FAD-binding_MO"/>
</dbReference>
<evidence type="ECO:0000256" key="6">
    <source>
        <dbReference type="SAM" id="Phobius"/>
    </source>
</evidence>
<keyword evidence="2" id="KW-0285">Flavoprotein</keyword>
<evidence type="ECO:0000256" key="2">
    <source>
        <dbReference type="ARBA" id="ARBA00022630"/>
    </source>
</evidence>
<evidence type="ECO:0000256" key="3">
    <source>
        <dbReference type="ARBA" id="ARBA00022827"/>
    </source>
</evidence>
<accession>A0AAE0J2E7</accession>
<dbReference type="PANTHER" id="PTHR43872">
    <property type="entry name" value="MONOOXYGENASE, PUTATIVE (AFU_ORTHOLOGUE AFUA_8G02570)-RELATED"/>
    <property type="match status" value="1"/>
</dbReference>
<keyword evidence="4" id="KW-0560">Oxidoreductase</keyword>
<keyword evidence="6" id="KW-0472">Membrane</keyword>
<dbReference type="SUPFAM" id="SSF51905">
    <property type="entry name" value="FAD/NAD(P)-binding domain"/>
    <property type="match status" value="1"/>
</dbReference>
<reference evidence="7" key="2">
    <citation type="submission" date="2023-06" db="EMBL/GenBank/DDBJ databases">
        <authorList>
            <consortium name="Lawrence Berkeley National Laboratory"/>
            <person name="Haridas S."/>
            <person name="Hensen N."/>
            <person name="Bonometti L."/>
            <person name="Westerberg I."/>
            <person name="Brannstrom I.O."/>
            <person name="Guillou S."/>
            <person name="Cros-Aarteil S."/>
            <person name="Calhoun S."/>
            <person name="Kuo A."/>
            <person name="Mondo S."/>
            <person name="Pangilinan J."/>
            <person name="Riley R."/>
            <person name="Labutti K."/>
            <person name="Andreopoulos B."/>
            <person name="Lipzen A."/>
            <person name="Chen C."/>
            <person name="Yanf M."/>
            <person name="Daum C."/>
            <person name="Ng V."/>
            <person name="Clum A."/>
            <person name="Steindorff A."/>
            <person name="Ohm R."/>
            <person name="Martin F."/>
            <person name="Silar P."/>
            <person name="Natvig D."/>
            <person name="Lalanne C."/>
            <person name="Gautier V."/>
            <person name="Ament-Velasquez S.L."/>
            <person name="Kruys A."/>
            <person name="Hutchinson M.I."/>
            <person name="Powell A.J."/>
            <person name="Barry K."/>
            <person name="Miller A.N."/>
            <person name="Grigoriev I.V."/>
            <person name="Debuchy R."/>
            <person name="Gladieux P."/>
            <person name="Thoren M.H."/>
            <person name="Johannesson H."/>
        </authorList>
    </citation>
    <scope>NUCLEOTIDE SEQUENCE</scope>
    <source>
        <strain evidence="7">SMH4131-1</strain>
    </source>
</reference>
<evidence type="ECO:0000313" key="8">
    <source>
        <dbReference type="Proteomes" id="UP001286456"/>
    </source>
</evidence>
<dbReference type="Proteomes" id="UP001286456">
    <property type="component" value="Unassembled WGS sequence"/>
</dbReference>
<reference evidence="7" key="1">
    <citation type="journal article" date="2023" name="Mol. Phylogenet. Evol.">
        <title>Genome-scale phylogeny and comparative genomics of the fungal order Sordariales.</title>
        <authorList>
            <person name="Hensen N."/>
            <person name="Bonometti L."/>
            <person name="Westerberg I."/>
            <person name="Brannstrom I.O."/>
            <person name="Guillou S."/>
            <person name="Cros-Aarteil S."/>
            <person name="Calhoun S."/>
            <person name="Haridas S."/>
            <person name="Kuo A."/>
            <person name="Mondo S."/>
            <person name="Pangilinan J."/>
            <person name="Riley R."/>
            <person name="LaButti K."/>
            <person name="Andreopoulos B."/>
            <person name="Lipzen A."/>
            <person name="Chen C."/>
            <person name="Yan M."/>
            <person name="Daum C."/>
            <person name="Ng V."/>
            <person name="Clum A."/>
            <person name="Steindorff A."/>
            <person name="Ohm R.A."/>
            <person name="Martin F."/>
            <person name="Silar P."/>
            <person name="Natvig D.O."/>
            <person name="Lalanne C."/>
            <person name="Gautier V."/>
            <person name="Ament-Velasquez S.L."/>
            <person name="Kruys A."/>
            <person name="Hutchinson M.I."/>
            <person name="Powell A.J."/>
            <person name="Barry K."/>
            <person name="Miller A.N."/>
            <person name="Grigoriev I.V."/>
            <person name="Debuchy R."/>
            <person name="Gladieux P."/>
            <person name="Hiltunen Thoren M."/>
            <person name="Johannesson H."/>
        </authorList>
    </citation>
    <scope>NUCLEOTIDE SEQUENCE</scope>
    <source>
        <strain evidence="7">SMH4131-1</strain>
    </source>
</reference>
<evidence type="ECO:0000313" key="7">
    <source>
        <dbReference type="EMBL" id="KAK3335275.1"/>
    </source>
</evidence>
<proteinExistence type="predicted"/>
<keyword evidence="6" id="KW-1133">Transmembrane helix</keyword>
<feature type="transmembrane region" description="Helical" evidence="6">
    <location>
        <begin position="347"/>
        <end position="369"/>
    </location>
</feature>
<dbReference type="Gene3D" id="3.50.50.60">
    <property type="entry name" value="FAD/NAD(P)-binding domain"/>
    <property type="match status" value="1"/>
</dbReference>
<dbReference type="EMBL" id="JAUEPO010000001">
    <property type="protein sequence ID" value="KAK3335275.1"/>
    <property type="molecule type" value="Genomic_DNA"/>
</dbReference>
<organism evidence="7 8">
    <name type="scientific">Cercophora scortea</name>
    <dbReference type="NCBI Taxonomy" id="314031"/>
    <lineage>
        <taxon>Eukaryota</taxon>
        <taxon>Fungi</taxon>
        <taxon>Dikarya</taxon>
        <taxon>Ascomycota</taxon>
        <taxon>Pezizomycotina</taxon>
        <taxon>Sordariomycetes</taxon>
        <taxon>Sordariomycetidae</taxon>
        <taxon>Sordariales</taxon>
        <taxon>Lasiosphaeriaceae</taxon>
        <taxon>Cercophora</taxon>
    </lineage>
</organism>
<name>A0AAE0J2E7_9PEZI</name>
<evidence type="ECO:0000256" key="4">
    <source>
        <dbReference type="ARBA" id="ARBA00023002"/>
    </source>
</evidence>
<gene>
    <name evidence="7" type="ORF">B0T19DRAFT_3924</name>
</gene>
<dbReference type="Pfam" id="PF00743">
    <property type="entry name" value="FMO-like"/>
    <property type="match status" value="1"/>
</dbReference>
<dbReference type="GO" id="GO:0050660">
    <property type="term" value="F:flavin adenine dinucleotide binding"/>
    <property type="evidence" value="ECO:0007669"/>
    <property type="project" value="InterPro"/>
</dbReference>
<evidence type="ECO:0000256" key="1">
    <source>
        <dbReference type="ARBA" id="ARBA00001974"/>
    </source>
</evidence>
<dbReference type="AlphaFoldDB" id="A0AAE0J2E7"/>
<dbReference type="GO" id="GO:0004499">
    <property type="term" value="F:N,N-dimethylaniline monooxygenase activity"/>
    <property type="evidence" value="ECO:0007669"/>
    <property type="project" value="InterPro"/>
</dbReference>